<evidence type="ECO:0000313" key="4">
    <source>
        <dbReference type="Proteomes" id="UP000000387"/>
    </source>
</evidence>
<dbReference type="Proteomes" id="UP000000387">
    <property type="component" value="Chromosome"/>
</dbReference>
<dbReference type="KEGG" id="rdn:HMPREF0733_10363"/>
<dbReference type="RefSeq" id="WP_013397665.1">
    <property type="nucleotide sequence ID" value="NC_014643.1"/>
</dbReference>
<evidence type="ECO:0000313" key="2">
    <source>
        <dbReference type="EMBL" id="ADP39821.1"/>
    </source>
</evidence>
<organism evidence="2 4">
    <name type="scientific">Rothia dentocariosa (strain ATCC 17931 / CDC X599 / XDIA)</name>
    <dbReference type="NCBI Taxonomy" id="762948"/>
    <lineage>
        <taxon>Bacteria</taxon>
        <taxon>Bacillati</taxon>
        <taxon>Actinomycetota</taxon>
        <taxon>Actinomycetes</taxon>
        <taxon>Micrococcales</taxon>
        <taxon>Micrococcaceae</taxon>
        <taxon>Rothia</taxon>
    </lineage>
</organism>
<feature type="region of interest" description="Disordered" evidence="1">
    <location>
        <begin position="187"/>
        <end position="224"/>
    </location>
</feature>
<protein>
    <submittedName>
        <fullName evidence="2">Uncharacterized protein</fullName>
    </submittedName>
</protein>
<reference evidence="2" key="2">
    <citation type="submission" date="2010-10" db="EMBL/GenBank/DDBJ databases">
        <authorList>
            <person name="Muzny D."/>
            <person name="Qin X."/>
            <person name="Buhay C."/>
            <person name="Dugan-Rocha S."/>
            <person name="Ding Y."/>
            <person name="Chen G."/>
            <person name="Hawes A."/>
            <person name="Holder M."/>
            <person name="Jhangiani S."/>
            <person name="Johnson A."/>
            <person name="Khan Z."/>
            <person name="Li Z."/>
            <person name="Liu W."/>
            <person name="Liu X."/>
            <person name="Perez L."/>
            <person name="Shen H."/>
            <person name="Wang Q."/>
            <person name="Watt J."/>
            <person name="Xi L."/>
            <person name="Xin Y."/>
            <person name="Zhou J."/>
            <person name="Deng J."/>
            <person name="Jiang H."/>
            <person name="Liu Y."/>
            <person name="Qu J."/>
            <person name="Song X.-Z."/>
            <person name="Zhang L."/>
            <person name="Villasana D."/>
            <person name="Johnson A."/>
            <person name="Liu J."/>
            <person name="Liyanage D."/>
            <person name="Lorensuhewa L."/>
            <person name="Robinson T."/>
            <person name="Song A."/>
            <person name="Song B.-B."/>
            <person name="Dinh H."/>
            <person name="Thornton R."/>
            <person name="Coyle M."/>
            <person name="Francisco L."/>
            <person name="Jackson L."/>
            <person name="Javaid M."/>
            <person name="Korchina V."/>
            <person name="Kovar C."/>
            <person name="Mata R."/>
            <person name="Mathew T."/>
            <person name="Ngo R."/>
            <person name="Nguyen L."/>
            <person name="Nguyen N."/>
            <person name="Okwuonu G."/>
            <person name="Ongeri F."/>
            <person name="Pham C."/>
            <person name="Simmons D."/>
            <person name="Wilczek-Boney K."/>
            <person name="Hale W."/>
            <person name="Jakkamsetti A."/>
            <person name="Pham P."/>
            <person name="Ruth R."/>
            <person name="San Lucas F."/>
            <person name="Warren J."/>
            <person name="Zhang J."/>
            <person name="Zhao Z."/>
            <person name="Zhou C."/>
            <person name="Zhu D."/>
            <person name="Lee S."/>
            <person name="Bess C."/>
            <person name="Blankenburg K."/>
            <person name="Forbes L."/>
            <person name="Fu Q."/>
            <person name="Gubbala S."/>
            <person name="Hirani K."/>
            <person name="Jayaseelan J.C."/>
            <person name="Lara F."/>
            <person name="Munidasa M."/>
            <person name="Palculict T."/>
            <person name="Patil S."/>
            <person name="Pu L.-L."/>
            <person name="Saada N."/>
            <person name="Tang L."/>
            <person name="Weissenberger G."/>
            <person name="Zhu Y."/>
            <person name="Hemphill L."/>
            <person name="Shang Y."/>
            <person name="Youmans B."/>
            <person name="Ayvaz T."/>
            <person name="Ross M."/>
            <person name="Santibanez J."/>
            <person name="Aqrawi P."/>
            <person name="Gross S."/>
            <person name="Joshi V."/>
            <person name="Fowler G."/>
            <person name="Nazareth L."/>
            <person name="Reid J."/>
            <person name="Worley K."/>
            <person name="Petrosino J."/>
            <person name="Highlander S."/>
            <person name="Gibbs R."/>
        </authorList>
    </citation>
    <scope>NUCLEOTIDE SEQUENCE</scope>
    <source>
        <strain evidence="2">ATCC 17931</strain>
    </source>
</reference>
<name>E3GZT6_ROTDC</name>
<dbReference type="HOGENOM" id="CLU_108926_0_0_11"/>
<proteinExistence type="predicted"/>
<dbReference type="EMBL" id="CP002280">
    <property type="protein sequence ID" value="ADP40915.1"/>
    <property type="molecule type" value="Genomic_DNA"/>
</dbReference>
<sequence>MPYEALYSKPFNIPVFIRDNNYWENYMLPSLRQEGWHVVIVDCAGVVDAYDFAIRFMNAISFDWSSFPHKFDLKWAEEYAEDIDWLDMRQGLFVYYKNFEDVLSMADGLNMEGYVRYSVDILYIMNAYYPRRPMWRDDEYEVLFGYGLEVSKDSLPRVEEYFGGHEIICAGPDTEYPWSQQEERKKKYFPNGFPDPRYDENGTEWINDPDEYPESTSYTGSKDS</sequence>
<feature type="compositionally biased region" description="Polar residues" evidence="1">
    <location>
        <begin position="214"/>
        <end position="224"/>
    </location>
</feature>
<dbReference type="GeneID" id="29744294"/>
<dbReference type="KEGG" id="rdn:HMPREF0733_11458"/>
<reference evidence="4" key="1">
    <citation type="submission" date="2010-10" db="EMBL/GenBank/DDBJ databases">
        <title>The complete genome of Rothia dentocariosa ATCC 17931.</title>
        <authorList>
            <person name="Muzny D."/>
            <person name="Qin X."/>
            <person name="Buhay C."/>
            <person name="Dugan-Rocha S."/>
            <person name="Ding Y."/>
            <person name="Chen G."/>
            <person name="Hawes A."/>
            <person name="Holder M."/>
            <person name="Jhangiani S."/>
            <person name="Johnson A."/>
            <person name="Khan Z."/>
            <person name="Li Z."/>
            <person name="Liu W."/>
            <person name="Liu X."/>
            <person name="Perez L."/>
            <person name="Shen H."/>
            <person name="Wang Q."/>
            <person name="Watt J."/>
            <person name="Xi L."/>
            <person name="Xin Y."/>
            <person name="Zhou J."/>
            <person name="Deng J."/>
            <person name="Jiang H."/>
            <person name="Liu Y."/>
            <person name="Qu J."/>
            <person name="Song X.-Z."/>
            <person name="Zhang L."/>
            <person name="Villasana D."/>
            <person name="Johnson A."/>
            <person name="Liu J."/>
            <person name="Liyanage D."/>
            <person name="Lorensuhewa L."/>
            <person name="Robinson T."/>
            <person name="Song A."/>
            <person name="Song B.-B."/>
            <person name="Dinh H."/>
            <person name="Thornton R."/>
            <person name="Coyle M."/>
            <person name="Francisco L."/>
            <person name="Jackson L."/>
            <person name="Javaid M."/>
            <person name="Korchina V."/>
            <person name="Kovar C."/>
            <person name="Mata R."/>
            <person name="Mathew T."/>
            <person name="Ngo R."/>
            <person name="Nguyen L."/>
            <person name="Nguyen N."/>
            <person name="Okwuonu G."/>
            <person name="Ongeri F."/>
            <person name="Pham C."/>
            <person name="Simmons D."/>
            <person name="Wilczek-Boney K."/>
            <person name="Hale W."/>
            <person name="Jakkamsetti A."/>
            <person name="Pham P."/>
            <person name="Ruth R."/>
            <person name="San Lucas F."/>
            <person name="Warren J."/>
            <person name="Zhang J."/>
            <person name="Zhao Z."/>
            <person name="Zhou C."/>
            <person name="Zhu D."/>
            <person name="Lee S."/>
            <person name="Bess C."/>
            <person name="Blankenburg K."/>
            <person name="Forbes L."/>
            <person name="Fu Q."/>
            <person name="Gubbala S."/>
            <person name="Hirani K."/>
            <person name="Jayaseelan J.C."/>
            <person name="Lara F."/>
            <person name="Munidasa M."/>
            <person name="Palculict T."/>
            <person name="Patil S."/>
            <person name="Pu L.-L."/>
            <person name="Saada N."/>
            <person name="Tang L."/>
            <person name="Weissenberger G."/>
            <person name="Zhu Y."/>
            <person name="Hemphill L."/>
            <person name="Shang Y."/>
            <person name="Youmans B."/>
            <person name="Ayvaz T."/>
            <person name="Ross M."/>
            <person name="Santibanez J."/>
            <person name="Aqrawi P."/>
            <person name="Gross S."/>
            <person name="Joshi V."/>
            <person name="Fowler G."/>
            <person name="Nazareth L."/>
            <person name="Reid J."/>
            <person name="Worley K."/>
            <person name="Petrosino J."/>
            <person name="Highlander S."/>
            <person name="Gibbs R."/>
        </authorList>
    </citation>
    <scope>NUCLEOTIDE SEQUENCE [LARGE SCALE GENOMIC DNA]</scope>
    <source>
        <strain evidence="4">ATCC 17931 / CDC X599 / XDIA</strain>
    </source>
</reference>
<dbReference type="EMBL" id="CP002280">
    <property type="protein sequence ID" value="ADP39821.1"/>
    <property type="molecule type" value="Genomic_DNA"/>
</dbReference>
<dbReference type="AlphaFoldDB" id="E3GZT6"/>
<evidence type="ECO:0000313" key="3">
    <source>
        <dbReference type="EMBL" id="ADP40915.1"/>
    </source>
</evidence>
<gene>
    <name evidence="2" type="ordered locus">HMPREF0733_10363</name>
    <name evidence="3" type="ordered locus">HMPREF0733_11458</name>
</gene>
<accession>E3GZT6</accession>
<evidence type="ECO:0000256" key="1">
    <source>
        <dbReference type="SAM" id="MobiDB-lite"/>
    </source>
</evidence>